<name>A9DNW8_9FLAO</name>
<evidence type="ECO:0000313" key="1">
    <source>
        <dbReference type="EMBL" id="EDP97299.1"/>
    </source>
</evidence>
<dbReference type="OrthoDB" id="839492at2"/>
<dbReference type="EMBL" id="ABIB01000002">
    <property type="protein sequence ID" value="EDP97299.1"/>
    <property type="molecule type" value="Genomic_DNA"/>
</dbReference>
<accession>A9DNW8</accession>
<proteinExistence type="predicted"/>
<dbReference type="eggNOG" id="ENOG502ZJJH">
    <property type="taxonomic scope" value="Bacteria"/>
</dbReference>
<dbReference type="Proteomes" id="UP000002945">
    <property type="component" value="Unassembled WGS sequence"/>
</dbReference>
<protein>
    <submittedName>
        <fullName evidence="1">Uncharacterized protein</fullName>
    </submittedName>
</protein>
<dbReference type="RefSeq" id="WP_007096350.1">
    <property type="nucleotide sequence ID" value="NZ_CP142125.1"/>
</dbReference>
<dbReference type="HOGENOM" id="CLU_1592425_0_0_10"/>
<keyword evidence="2" id="KW-1185">Reference proteome</keyword>
<dbReference type="InterPro" id="IPR010982">
    <property type="entry name" value="Lambda_DNA-bd_dom_sf"/>
</dbReference>
<evidence type="ECO:0000313" key="2">
    <source>
        <dbReference type="Proteomes" id="UP000002945"/>
    </source>
</evidence>
<gene>
    <name evidence="1" type="ORF">KAOT1_19092</name>
</gene>
<reference evidence="1 2" key="1">
    <citation type="journal article" date="2011" name="J. Bacteriol.">
        <title>Genome sequence of the algicidal bacterium Kordia algicida OT-1.</title>
        <authorList>
            <person name="Lee H.S."/>
            <person name="Kang S.G."/>
            <person name="Kwon K.K."/>
            <person name="Lee J.H."/>
            <person name="Kim S.J."/>
        </authorList>
    </citation>
    <scope>NUCLEOTIDE SEQUENCE [LARGE SCALE GENOMIC DNA]</scope>
    <source>
        <strain evidence="1 2">OT-1</strain>
    </source>
</reference>
<sequence>MVDRIIKVLKEKNISGYQIREKSNGLISQVSADKIKNGKTQNPRKSTLELLVKILCTHYNVSKDWLINGKGEIYLDNDDSFFLEKHGVRFEAIEIIDHFVQNKDEYFKRSEYLKLFVKDLVEKGVTERLNELKEYLNMININSKN</sequence>
<dbReference type="AlphaFoldDB" id="A9DNW8"/>
<organism evidence="1 2">
    <name type="scientific">Kordia algicida OT-1</name>
    <dbReference type="NCBI Taxonomy" id="391587"/>
    <lineage>
        <taxon>Bacteria</taxon>
        <taxon>Pseudomonadati</taxon>
        <taxon>Bacteroidota</taxon>
        <taxon>Flavobacteriia</taxon>
        <taxon>Flavobacteriales</taxon>
        <taxon>Flavobacteriaceae</taxon>
        <taxon>Kordia</taxon>
    </lineage>
</organism>
<dbReference type="GO" id="GO:0003677">
    <property type="term" value="F:DNA binding"/>
    <property type="evidence" value="ECO:0007669"/>
    <property type="project" value="InterPro"/>
</dbReference>
<dbReference type="Gene3D" id="1.10.260.40">
    <property type="entry name" value="lambda repressor-like DNA-binding domains"/>
    <property type="match status" value="1"/>
</dbReference>
<comment type="caution">
    <text evidence="1">The sequence shown here is derived from an EMBL/GenBank/DDBJ whole genome shotgun (WGS) entry which is preliminary data.</text>
</comment>